<dbReference type="PANTHER" id="PTHR11669">
    <property type="entry name" value="REPLICATION FACTOR C / DNA POLYMERASE III GAMMA-TAU SUBUNIT"/>
    <property type="match status" value="1"/>
</dbReference>
<comment type="caution">
    <text evidence="2">The sequence shown here is derived from an EMBL/GenBank/DDBJ whole genome shotgun (WGS) entry which is preliminary data.</text>
</comment>
<dbReference type="InterPro" id="IPR050238">
    <property type="entry name" value="DNA_Rep/Repair_Clamp_Loader"/>
</dbReference>
<evidence type="ECO:0000313" key="2">
    <source>
        <dbReference type="EMBL" id="KKU06598.1"/>
    </source>
</evidence>
<dbReference type="Gene3D" id="3.40.50.300">
    <property type="entry name" value="P-loop containing nucleotide triphosphate hydrolases"/>
    <property type="match status" value="1"/>
</dbReference>
<reference evidence="2 3" key="1">
    <citation type="journal article" date="2015" name="Nature">
        <title>rRNA introns, odd ribosomes, and small enigmatic genomes across a large radiation of phyla.</title>
        <authorList>
            <person name="Brown C.T."/>
            <person name="Hug L.A."/>
            <person name="Thomas B.C."/>
            <person name="Sharon I."/>
            <person name="Castelle C.J."/>
            <person name="Singh A."/>
            <person name="Wilkins M.J."/>
            <person name="Williams K.H."/>
            <person name="Banfield J.F."/>
        </authorList>
    </citation>
    <scope>NUCLEOTIDE SEQUENCE [LARGE SCALE GENOMIC DNA]</scope>
</reference>
<evidence type="ECO:0000259" key="1">
    <source>
        <dbReference type="SMART" id="SM00382"/>
    </source>
</evidence>
<dbReference type="GO" id="GO:0006261">
    <property type="term" value="P:DNA-templated DNA replication"/>
    <property type="evidence" value="ECO:0007669"/>
    <property type="project" value="TreeGrafter"/>
</dbReference>
<sequence length="332" mass="36408">MTYYLKYRPQTIDELDLTSVRERLKLIITQKKFSHAYLFSGPRGTGKTSAARIMAKAAGISPLDILEMDAASSRGIDDIRELRERVGLSPAAGEKKCYIIDEVHMLTAEAFNALLKTLEEPPPHVIFFLCTTEPSKLPATVISRCVSVQFNKASPQEIERSLNRVITGEKLKIKNELIKSLALEADGSFREIHTILEEAALAAAASDAAASGKEILKDHLDLVKSSSVSAAAGRLADLFIAGDGRGAIDLIESLAGKGENLEKLSLITLEQLRRMLIAAPFPRLLQVAKIVEEKVRTIRYAPLPQLTLEIAALKPAGIRRSDSSFQHLISHF</sequence>
<proteinExistence type="predicted"/>
<dbReference type="Pfam" id="PF13177">
    <property type="entry name" value="DNA_pol3_delta2"/>
    <property type="match status" value="1"/>
</dbReference>
<dbReference type="SMART" id="SM00382">
    <property type="entry name" value="AAA"/>
    <property type="match status" value="1"/>
</dbReference>
<accession>A0A0G1PMJ9</accession>
<dbReference type="InterPro" id="IPR003593">
    <property type="entry name" value="AAA+_ATPase"/>
</dbReference>
<protein>
    <submittedName>
        <fullName evidence="2">Polymerase III subunit gamma and tau protein</fullName>
    </submittedName>
</protein>
<feature type="domain" description="AAA+ ATPase" evidence="1">
    <location>
        <begin position="33"/>
        <end position="154"/>
    </location>
</feature>
<dbReference type="CDD" id="cd00009">
    <property type="entry name" value="AAA"/>
    <property type="match status" value="1"/>
</dbReference>
<gene>
    <name evidence="2" type="ORF">UX10_C0028G0026</name>
</gene>
<dbReference type="InterPro" id="IPR027417">
    <property type="entry name" value="P-loop_NTPase"/>
</dbReference>
<dbReference type="PATRIC" id="fig|1619041.3.peg.762"/>
<dbReference type="SUPFAM" id="SSF52540">
    <property type="entry name" value="P-loop containing nucleoside triphosphate hydrolases"/>
    <property type="match status" value="1"/>
</dbReference>
<dbReference type="AlphaFoldDB" id="A0A0G1PMJ9"/>
<name>A0A0G1PMJ9_9BACT</name>
<evidence type="ECO:0000313" key="3">
    <source>
        <dbReference type="Proteomes" id="UP000033999"/>
    </source>
</evidence>
<organism evidence="2 3">
    <name type="scientific">Candidatus Magasanikbacteria bacterium GW2011_GWA2_45_39</name>
    <dbReference type="NCBI Taxonomy" id="1619041"/>
    <lineage>
        <taxon>Bacteria</taxon>
        <taxon>Candidatus Magasanikiibacteriota</taxon>
    </lineage>
</organism>
<dbReference type="Proteomes" id="UP000033999">
    <property type="component" value="Unassembled WGS sequence"/>
</dbReference>
<dbReference type="EMBL" id="LCKX01000028">
    <property type="protein sequence ID" value="KKU06598.1"/>
    <property type="molecule type" value="Genomic_DNA"/>
</dbReference>
<dbReference type="PANTHER" id="PTHR11669:SF0">
    <property type="entry name" value="PROTEIN STICHEL-LIKE 2"/>
    <property type="match status" value="1"/>
</dbReference>